<reference evidence="1 2" key="1">
    <citation type="submission" date="2019-01" db="EMBL/GenBank/DDBJ databases">
        <title>Coherence of Microcystis species and biogeography revealed through population genomics.</title>
        <authorList>
            <person name="Perez-Carrascal O.M."/>
            <person name="Terrat Y."/>
            <person name="Giani A."/>
            <person name="Fortin N."/>
            <person name="Tromas N."/>
            <person name="Shapiro B.J."/>
        </authorList>
    </citation>
    <scope>NUCLEOTIDE SEQUENCE [LARGE SCALE GENOMIC DNA]</scope>
    <source>
        <strain evidence="1">Ma_QC_C_20070703_M131</strain>
    </source>
</reference>
<dbReference type="PANTHER" id="PTHR39550">
    <property type="entry name" value="SLL0658 PROTEIN"/>
    <property type="match status" value="1"/>
</dbReference>
<dbReference type="AlphaFoldDB" id="A0A551X410"/>
<evidence type="ECO:0000313" key="1">
    <source>
        <dbReference type="EMBL" id="TRT43454.1"/>
    </source>
</evidence>
<name>A0A551X410_MICAE</name>
<dbReference type="Proteomes" id="UP000316443">
    <property type="component" value="Unassembled WGS sequence"/>
</dbReference>
<comment type="caution">
    <text evidence="1">The sequence shown here is derived from an EMBL/GenBank/DDBJ whole genome shotgun (WGS) entry which is preliminary data.</text>
</comment>
<gene>
    <name evidence="1" type="ORF">EWV85_22105</name>
</gene>
<protein>
    <submittedName>
        <fullName evidence="1">DUF3368 domain-containing protein</fullName>
    </submittedName>
</protein>
<evidence type="ECO:0000313" key="2">
    <source>
        <dbReference type="Proteomes" id="UP000316443"/>
    </source>
</evidence>
<dbReference type="Pfam" id="PF11848">
    <property type="entry name" value="DUF3368"/>
    <property type="match status" value="1"/>
</dbReference>
<proteinExistence type="predicted"/>
<dbReference type="InterPro" id="IPR021799">
    <property type="entry name" value="PIN-like_prokaryotic"/>
</dbReference>
<organism evidence="1 2">
    <name type="scientific">Microcystis aeruginosa Ma_QC_C_20070703_M131</name>
    <dbReference type="NCBI Taxonomy" id="2486263"/>
    <lineage>
        <taxon>Bacteria</taxon>
        <taxon>Bacillati</taxon>
        <taxon>Cyanobacteriota</taxon>
        <taxon>Cyanophyceae</taxon>
        <taxon>Oscillatoriophycideae</taxon>
        <taxon>Chroococcales</taxon>
        <taxon>Microcystaceae</taxon>
        <taxon>Microcystis</taxon>
    </lineage>
</organism>
<sequence>MIVVSDTSPINYLLLIDQIDLFPRLFGQIIIPDVVRGEMLDADAPAILQQWIANPPSWLIIEAVQTIDETLNILDPGEQAAITLAQTLPADLLIIDERLGRRIASERGIPIIGTLGILDDASSRGLIELSDTIARLQQTNFRISHRIIEKLLENRE</sequence>
<accession>A0A551X410</accession>
<dbReference type="PANTHER" id="PTHR39550:SF1">
    <property type="entry name" value="SLL0658 PROTEIN"/>
    <property type="match status" value="1"/>
</dbReference>
<dbReference type="EMBL" id="SFCA01000241">
    <property type="protein sequence ID" value="TRT43454.1"/>
    <property type="molecule type" value="Genomic_DNA"/>
</dbReference>